<comment type="caution">
    <text evidence="1">The sequence shown here is derived from an EMBL/GenBank/DDBJ whole genome shotgun (WGS) entry which is preliminary data.</text>
</comment>
<dbReference type="EMBL" id="CM044705">
    <property type="protein sequence ID" value="KAI5664974.1"/>
    <property type="molecule type" value="Genomic_DNA"/>
</dbReference>
<name>A0ACC0AVQ3_CATRO</name>
<evidence type="ECO:0000313" key="1">
    <source>
        <dbReference type="EMBL" id="KAI5664974.1"/>
    </source>
</evidence>
<reference evidence="2" key="1">
    <citation type="journal article" date="2023" name="Nat. Plants">
        <title>Single-cell RNA sequencing provides a high-resolution roadmap for understanding the multicellular compartmentation of specialized metabolism.</title>
        <authorList>
            <person name="Sun S."/>
            <person name="Shen X."/>
            <person name="Li Y."/>
            <person name="Li Y."/>
            <person name="Wang S."/>
            <person name="Li R."/>
            <person name="Zhang H."/>
            <person name="Shen G."/>
            <person name="Guo B."/>
            <person name="Wei J."/>
            <person name="Xu J."/>
            <person name="St-Pierre B."/>
            <person name="Chen S."/>
            <person name="Sun C."/>
        </authorList>
    </citation>
    <scope>NUCLEOTIDE SEQUENCE [LARGE SCALE GENOMIC DNA]</scope>
</reference>
<keyword evidence="2" id="KW-1185">Reference proteome</keyword>
<sequence>MGDAQPQITAEGVPLPNTSLPPYVKGLLKFPINYQEFLEEDVLQCGLRIKELEDNIQWFENDKSKTMKELNKLQDPHSIFV</sequence>
<protein>
    <submittedName>
        <fullName evidence="1">Uncharacterized protein</fullName>
    </submittedName>
</protein>
<gene>
    <name evidence="1" type="ORF">M9H77_24297</name>
</gene>
<dbReference type="Proteomes" id="UP001060085">
    <property type="component" value="Linkage Group LG05"/>
</dbReference>
<evidence type="ECO:0000313" key="2">
    <source>
        <dbReference type="Proteomes" id="UP001060085"/>
    </source>
</evidence>
<accession>A0ACC0AVQ3</accession>
<organism evidence="1 2">
    <name type="scientific">Catharanthus roseus</name>
    <name type="common">Madagascar periwinkle</name>
    <name type="synonym">Vinca rosea</name>
    <dbReference type="NCBI Taxonomy" id="4058"/>
    <lineage>
        <taxon>Eukaryota</taxon>
        <taxon>Viridiplantae</taxon>
        <taxon>Streptophyta</taxon>
        <taxon>Embryophyta</taxon>
        <taxon>Tracheophyta</taxon>
        <taxon>Spermatophyta</taxon>
        <taxon>Magnoliopsida</taxon>
        <taxon>eudicotyledons</taxon>
        <taxon>Gunneridae</taxon>
        <taxon>Pentapetalae</taxon>
        <taxon>asterids</taxon>
        <taxon>lamiids</taxon>
        <taxon>Gentianales</taxon>
        <taxon>Apocynaceae</taxon>
        <taxon>Rauvolfioideae</taxon>
        <taxon>Vinceae</taxon>
        <taxon>Catharanthinae</taxon>
        <taxon>Catharanthus</taxon>
    </lineage>
</organism>
<proteinExistence type="predicted"/>